<evidence type="ECO:0000256" key="4">
    <source>
        <dbReference type="ARBA" id="ARBA00022763"/>
    </source>
</evidence>
<evidence type="ECO:0000256" key="8">
    <source>
        <dbReference type="ARBA" id="ARBA00023204"/>
    </source>
</evidence>
<comment type="function">
    <text evidence="9">Probably plays a role in ribosome assembly or function. May be involved in resolution of branched DNA intermediates that result from template switching in postreplication gaps. Binds DNA and has ATPase activity.</text>
</comment>
<evidence type="ECO:0000256" key="6">
    <source>
        <dbReference type="ARBA" id="ARBA00022840"/>
    </source>
</evidence>
<organism evidence="12 13">
    <name type="scientific">Celerinatantimonas yamalensis</name>
    <dbReference type="NCBI Taxonomy" id="559956"/>
    <lineage>
        <taxon>Bacteria</taxon>
        <taxon>Pseudomonadati</taxon>
        <taxon>Pseudomonadota</taxon>
        <taxon>Gammaproteobacteria</taxon>
        <taxon>Celerinatantimonadaceae</taxon>
        <taxon>Celerinatantimonas</taxon>
    </lineage>
</organism>
<dbReference type="InterPro" id="IPR043686">
    <property type="entry name" value="Uup"/>
</dbReference>
<dbReference type="InterPro" id="IPR032781">
    <property type="entry name" value="ABC_tran_Xtn"/>
</dbReference>
<dbReference type="InterPro" id="IPR037118">
    <property type="entry name" value="Val-tRNA_synth_C_sf"/>
</dbReference>
<dbReference type="Pfam" id="PF12848">
    <property type="entry name" value="ABC_tran_Xtn"/>
    <property type="match status" value="1"/>
</dbReference>
<dbReference type="NCBIfam" id="NF008358">
    <property type="entry name" value="PRK11147.1"/>
    <property type="match status" value="1"/>
</dbReference>
<evidence type="ECO:0000256" key="2">
    <source>
        <dbReference type="ARBA" id="ARBA00022737"/>
    </source>
</evidence>
<evidence type="ECO:0000256" key="7">
    <source>
        <dbReference type="ARBA" id="ARBA00023125"/>
    </source>
</evidence>
<comment type="catalytic activity">
    <reaction evidence="9">
        <text>ATP + H2O = ADP + phosphate + H(+)</text>
        <dbReference type="Rhea" id="RHEA:13065"/>
        <dbReference type="ChEBI" id="CHEBI:15377"/>
        <dbReference type="ChEBI" id="CHEBI:15378"/>
        <dbReference type="ChEBI" id="CHEBI:30616"/>
        <dbReference type="ChEBI" id="CHEBI:43474"/>
        <dbReference type="ChEBI" id="CHEBI:456216"/>
    </reaction>
</comment>
<keyword evidence="2 9" id="KW-0677">Repeat</keyword>
<comment type="similarity">
    <text evidence="9">Belongs to the ABC transporter superfamily. ABCF family. Uup subfamily.</text>
</comment>
<dbReference type="Gene3D" id="3.40.50.300">
    <property type="entry name" value="P-loop containing nucleotide triphosphate hydrolases"/>
    <property type="match status" value="2"/>
</dbReference>
<gene>
    <name evidence="9" type="primary">uup</name>
    <name evidence="12" type="ORF">ABUE30_02505</name>
</gene>
<evidence type="ECO:0000313" key="12">
    <source>
        <dbReference type="EMBL" id="MFM2483943.1"/>
    </source>
</evidence>
<feature type="region of interest" description="Disordered" evidence="10">
    <location>
        <begin position="532"/>
        <end position="561"/>
    </location>
</feature>
<keyword evidence="6 9" id="KW-0067">ATP-binding</keyword>
<feature type="binding site" evidence="9">
    <location>
        <begin position="36"/>
        <end position="43"/>
    </location>
    <ligand>
        <name>ATP</name>
        <dbReference type="ChEBI" id="CHEBI:30616"/>
        <label>1</label>
    </ligand>
</feature>
<dbReference type="CDD" id="cd03221">
    <property type="entry name" value="ABCF_EF-3"/>
    <property type="match status" value="2"/>
</dbReference>
<accession>A0ABW9G338</accession>
<dbReference type="PANTHER" id="PTHR42855:SF1">
    <property type="entry name" value="ABC TRANSPORTER DOMAIN-CONTAINING PROTEIN"/>
    <property type="match status" value="1"/>
</dbReference>
<proteinExistence type="inferred from homology"/>
<evidence type="ECO:0000259" key="11">
    <source>
        <dbReference type="PROSITE" id="PS50893"/>
    </source>
</evidence>
<comment type="caution">
    <text evidence="12">The sequence shown here is derived from an EMBL/GenBank/DDBJ whole genome shotgun (WGS) entry which is preliminary data.</text>
</comment>
<keyword evidence="7 9" id="KW-0238">DNA-binding</keyword>
<feature type="compositionally biased region" description="Basic and acidic residues" evidence="10">
    <location>
        <begin position="546"/>
        <end position="560"/>
    </location>
</feature>
<dbReference type="InterPro" id="IPR027417">
    <property type="entry name" value="P-loop_NTPase"/>
</dbReference>
<dbReference type="EMBL" id="JBEQCT010000001">
    <property type="protein sequence ID" value="MFM2483943.1"/>
    <property type="molecule type" value="Genomic_DNA"/>
</dbReference>
<dbReference type="InterPro" id="IPR003593">
    <property type="entry name" value="AAA+_ATPase"/>
</dbReference>
<keyword evidence="3 9" id="KW-0547">Nucleotide-binding</keyword>
<dbReference type="GO" id="GO:0005524">
    <property type="term" value="F:ATP binding"/>
    <property type="evidence" value="ECO:0007669"/>
    <property type="project" value="UniProtKB-KW"/>
</dbReference>
<evidence type="ECO:0000256" key="1">
    <source>
        <dbReference type="ARBA" id="ARBA00022490"/>
    </source>
</evidence>
<protein>
    <recommendedName>
        <fullName evidence="9">ATP-binding protein Uup</fullName>
        <ecNumber evidence="9">3.6.1.-</ecNumber>
    </recommendedName>
</protein>
<feature type="domain" description="ABC transporter" evidence="11">
    <location>
        <begin position="4"/>
        <end position="253"/>
    </location>
</feature>
<dbReference type="RefSeq" id="WP_408622523.1">
    <property type="nucleotide sequence ID" value="NZ_JBEQCT010000001.1"/>
</dbReference>
<name>A0ABW9G338_9GAMM</name>
<dbReference type="PROSITE" id="PS50893">
    <property type="entry name" value="ABC_TRANSPORTER_2"/>
    <property type="match status" value="2"/>
</dbReference>
<reference evidence="12 13" key="1">
    <citation type="journal article" date="2013" name="Int. J. Syst. Evol. Microbiol.">
        <title>Celerinatantimonas yamalensis sp. nov., a cold-adapted diazotrophic bacterium from a cold permafrost brine.</title>
        <authorList>
            <person name="Shcherbakova V."/>
            <person name="Chuvilskaya N."/>
            <person name="Rivkina E."/>
            <person name="Demidov N."/>
            <person name="Uchaeva V."/>
            <person name="Suetin S."/>
            <person name="Suzina N."/>
            <person name="Gilichinsky D."/>
        </authorList>
    </citation>
    <scope>NUCLEOTIDE SEQUENCE [LARGE SCALE GENOMIC DNA]</scope>
    <source>
        <strain evidence="12 13">C7</strain>
    </source>
</reference>
<dbReference type="HAMAP" id="MF_00848">
    <property type="entry name" value="Uup"/>
    <property type="match status" value="1"/>
</dbReference>
<evidence type="ECO:0000256" key="5">
    <source>
        <dbReference type="ARBA" id="ARBA00022801"/>
    </source>
</evidence>
<keyword evidence="13" id="KW-1185">Reference proteome</keyword>
<dbReference type="InterPro" id="IPR003439">
    <property type="entry name" value="ABC_transporter-like_ATP-bd"/>
</dbReference>
<dbReference type="PROSITE" id="PS00211">
    <property type="entry name" value="ABC_TRANSPORTER_1"/>
    <property type="match status" value="2"/>
</dbReference>
<evidence type="ECO:0000256" key="3">
    <source>
        <dbReference type="ARBA" id="ARBA00022741"/>
    </source>
</evidence>
<dbReference type="Pfam" id="PF00005">
    <property type="entry name" value="ABC_tran"/>
    <property type="match status" value="2"/>
</dbReference>
<dbReference type="InterPro" id="IPR017871">
    <property type="entry name" value="ABC_transporter-like_CS"/>
</dbReference>
<feature type="domain" description="ABC transporter" evidence="11">
    <location>
        <begin position="320"/>
        <end position="538"/>
    </location>
</feature>
<dbReference type="Proteomes" id="UP001629953">
    <property type="component" value="Unassembled WGS sequence"/>
</dbReference>
<keyword evidence="5 9" id="KW-0378">Hydrolase</keyword>
<evidence type="ECO:0000256" key="10">
    <source>
        <dbReference type="SAM" id="MobiDB-lite"/>
    </source>
</evidence>
<evidence type="ECO:0000313" key="13">
    <source>
        <dbReference type="Proteomes" id="UP001629953"/>
    </source>
</evidence>
<dbReference type="SMART" id="SM00382">
    <property type="entry name" value="AAA"/>
    <property type="match status" value="2"/>
</dbReference>
<evidence type="ECO:0000256" key="9">
    <source>
        <dbReference type="HAMAP-Rule" id="MF_00848"/>
    </source>
</evidence>
<keyword evidence="4 9" id="KW-0227">DNA damage</keyword>
<keyword evidence="8 9" id="KW-0234">DNA repair</keyword>
<feature type="binding site" evidence="9">
    <location>
        <begin position="352"/>
        <end position="359"/>
    </location>
    <ligand>
        <name>ATP</name>
        <dbReference type="ChEBI" id="CHEBI:30616"/>
        <label>2</label>
    </ligand>
</feature>
<keyword evidence="1 9" id="KW-0963">Cytoplasm</keyword>
<sequence>MVLINLQDAMLAYGDHPLLNQANLQIHRQERVCLVGRNGAGKSTLLKVLAGDILLDSGQRQVISDVVIARLQQDPPAAADMTVYDYVASGNSELGAMLAQYYQLSEQAAVDCSERTLNQLAQLQERIEAQDGWSFDSQINRAISWLGLTAEQSLEGLSGGWLRKVALAQALANQPDLLLLDEPTNHLDIDTIRWLEEFLLNFSGTIVFISHDRAFIHKLATRIVDIDRGVLTSWPGNYQQYLEGKAEWLRVEEEKNALFDKRLAEEETWIRQGIKARRTRNEGRVRALKALREERQNRVERQGVSQMQLDDGSRSGKLVFEAEHLGYEWGDKPIINDFSFQVQRGDKIALVGPNGIGKSTLLKLFLGDLQPTRGTLHTGTKLEVAYFDQYRQTLDPEATVMDNVADGKQEVTVNGKSRHVMGYLQDFLFPPKRAFTPVKALSGGEKNRLLLARLFLKPTNLLVLDEPTNDLDVETLELLEDLIASYQGTLFIVSHDRAFIDNTATQVWYFTGEGEIETAVGGYDDLQRQLERQQRDQRYNQPDEQVSDKPIDKKGRESNQKKLSYKLQRELDELPEKIAQAELELQTLQEQVNQPEFFAQDAQATQPVLDQLNAAEAALETLFNYWEELEELKTQ</sequence>
<dbReference type="EC" id="3.6.1.-" evidence="9"/>
<dbReference type="Gene3D" id="1.10.287.380">
    <property type="entry name" value="Valyl-tRNA synthetase, C-terminal domain"/>
    <property type="match status" value="1"/>
</dbReference>
<dbReference type="SUPFAM" id="SSF52540">
    <property type="entry name" value="P-loop containing nucleoside triphosphate hydrolases"/>
    <property type="match status" value="2"/>
</dbReference>
<dbReference type="Pfam" id="PF16326">
    <property type="entry name" value="ABC_tran_CTD"/>
    <property type="match status" value="1"/>
</dbReference>
<dbReference type="InterPro" id="IPR051309">
    <property type="entry name" value="ABCF_ATPase"/>
</dbReference>
<dbReference type="PANTHER" id="PTHR42855">
    <property type="entry name" value="ABC TRANSPORTER ATP-BINDING SUBUNIT"/>
    <property type="match status" value="1"/>
</dbReference>
<dbReference type="InterPro" id="IPR032524">
    <property type="entry name" value="ABC_tran_C"/>
</dbReference>
<comment type="subcellular location">
    <subcellularLocation>
        <location evidence="9">Cytoplasm</location>
    </subcellularLocation>
    <text evidence="9">Associates with ribosomes.</text>
</comment>